<organism evidence="2 3">
    <name type="scientific">Peronospora matthiolae</name>
    <dbReference type="NCBI Taxonomy" id="2874970"/>
    <lineage>
        <taxon>Eukaryota</taxon>
        <taxon>Sar</taxon>
        <taxon>Stramenopiles</taxon>
        <taxon>Oomycota</taxon>
        <taxon>Peronosporomycetes</taxon>
        <taxon>Peronosporales</taxon>
        <taxon>Peronosporaceae</taxon>
        <taxon>Peronospora</taxon>
    </lineage>
</organism>
<accession>A0AAV1TJG7</accession>
<dbReference type="EMBL" id="CAKLBY020000066">
    <property type="protein sequence ID" value="CAK7922489.1"/>
    <property type="molecule type" value="Genomic_DNA"/>
</dbReference>
<name>A0AAV1TJG7_9STRA</name>
<comment type="caution">
    <text evidence="2">The sequence shown here is derived from an EMBL/GenBank/DDBJ whole genome shotgun (WGS) entry which is preliminary data.</text>
</comment>
<dbReference type="Proteomes" id="UP001162060">
    <property type="component" value="Unassembled WGS sequence"/>
</dbReference>
<evidence type="ECO:0000313" key="2">
    <source>
        <dbReference type="EMBL" id="CAK7922489.1"/>
    </source>
</evidence>
<dbReference type="AlphaFoldDB" id="A0AAV1TJG7"/>
<feature type="region of interest" description="Disordered" evidence="1">
    <location>
        <begin position="82"/>
        <end position="105"/>
    </location>
</feature>
<evidence type="ECO:0000313" key="3">
    <source>
        <dbReference type="Proteomes" id="UP001162060"/>
    </source>
</evidence>
<feature type="region of interest" description="Disordered" evidence="1">
    <location>
        <begin position="237"/>
        <end position="259"/>
    </location>
</feature>
<feature type="region of interest" description="Disordered" evidence="1">
    <location>
        <begin position="338"/>
        <end position="382"/>
    </location>
</feature>
<protein>
    <submittedName>
        <fullName evidence="2">Uncharacterized protein</fullName>
    </submittedName>
</protein>
<feature type="compositionally biased region" description="Polar residues" evidence="1">
    <location>
        <begin position="338"/>
        <end position="347"/>
    </location>
</feature>
<sequence>MSPTHVELPCRSAPLAFRSSECNSEWTKGTWQTHSSASAMLLAHKRRKIVGNNNGSDKSEQDSLDMDEQLTEFVEINASDMDSLDMNPSQDFDGDEDCDTATQPSQWMQSCSWEDVIDVSQIQEEASEVFDNVIHAPRHTSIPSESSSSISCSPHERRAFTRPSYLTTIKVIPEANVDGSQPSGDDKRSLSDTFTVGEPAFIKPAGIPNSDVGLHSHSWPGGFDDAINRASTTRTATRPFATWSSGSDKSQSVTSEPQWVQRRSVKRDCSFIDNSNNYAVNGRQLLKSAPATSASMDELSCGRVIELTNGCFDLSDGLQAVSKVPCSISCFQSEPTAATSSSITGRSGWSMGFQPRLPRKKRRKAGQLTLDSFFPPTQSSAR</sequence>
<proteinExistence type="predicted"/>
<reference evidence="2" key="1">
    <citation type="submission" date="2024-01" db="EMBL/GenBank/DDBJ databases">
        <authorList>
            <person name="Webb A."/>
        </authorList>
    </citation>
    <scope>NUCLEOTIDE SEQUENCE</scope>
    <source>
        <strain evidence="2">Pm1</strain>
    </source>
</reference>
<evidence type="ECO:0000256" key="1">
    <source>
        <dbReference type="SAM" id="MobiDB-lite"/>
    </source>
</evidence>
<gene>
    <name evidence="2" type="ORF">PM001_LOCUS7660</name>
</gene>
<feature type="compositionally biased region" description="Polar residues" evidence="1">
    <location>
        <begin position="237"/>
        <end position="258"/>
    </location>
</feature>